<dbReference type="InterPro" id="IPR036291">
    <property type="entry name" value="NAD(P)-bd_dom_sf"/>
</dbReference>
<dbReference type="InterPro" id="IPR014030">
    <property type="entry name" value="Ketoacyl_synth_N"/>
</dbReference>
<feature type="domain" description="Carrier" evidence="6">
    <location>
        <begin position="969"/>
        <end position="1043"/>
    </location>
</feature>
<dbReference type="InterPro" id="IPR020841">
    <property type="entry name" value="PKS_Beta-ketoAc_synthase_dom"/>
</dbReference>
<dbReference type="CDD" id="cd05235">
    <property type="entry name" value="SDR_e1"/>
    <property type="match status" value="1"/>
</dbReference>
<dbReference type="SUPFAM" id="SSF55048">
    <property type="entry name" value="Probable ACP-binding domain of malonyl-CoA ACP transacylase"/>
    <property type="match status" value="1"/>
</dbReference>
<dbReference type="SUPFAM" id="SSF53901">
    <property type="entry name" value="Thiolase-like"/>
    <property type="match status" value="1"/>
</dbReference>
<dbReference type="Pfam" id="PF00698">
    <property type="entry name" value="Acyl_transf_1"/>
    <property type="match status" value="1"/>
</dbReference>
<proteinExistence type="predicted"/>
<dbReference type="Pfam" id="PF00550">
    <property type="entry name" value="PP-binding"/>
    <property type="match status" value="1"/>
</dbReference>
<dbReference type="InterPro" id="IPR001227">
    <property type="entry name" value="Ac_transferase_dom_sf"/>
</dbReference>
<dbReference type="InterPro" id="IPR010080">
    <property type="entry name" value="Thioester_reductase-like_dom"/>
</dbReference>
<dbReference type="GO" id="GO:0071770">
    <property type="term" value="P:DIM/DIP cell wall layer assembly"/>
    <property type="evidence" value="ECO:0007669"/>
    <property type="project" value="TreeGrafter"/>
</dbReference>
<dbReference type="Pfam" id="PF02801">
    <property type="entry name" value="Ketoacyl-synt_C"/>
    <property type="match status" value="1"/>
</dbReference>
<dbReference type="SMART" id="SM01294">
    <property type="entry name" value="PKS_PP_betabranch"/>
    <property type="match status" value="1"/>
</dbReference>
<dbReference type="SMART" id="SM00823">
    <property type="entry name" value="PKS_PP"/>
    <property type="match status" value="1"/>
</dbReference>
<keyword evidence="5 8" id="KW-0012">Acyltransferase</keyword>
<dbReference type="Gene3D" id="3.40.47.10">
    <property type="match status" value="1"/>
</dbReference>
<dbReference type="GO" id="GO:0004312">
    <property type="term" value="F:fatty acid synthase activity"/>
    <property type="evidence" value="ECO:0007669"/>
    <property type="project" value="TreeGrafter"/>
</dbReference>
<dbReference type="InterPro" id="IPR013120">
    <property type="entry name" value="FAR_NAD-bd"/>
</dbReference>
<dbReference type="PROSITE" id="PS50075">
    <property type="entry name" value="CARRIER"/>
    <property type="match status" value="1"/>
</dbReference>
<dbReference type="PROSITE" id="PS00606">
    <property type="entry name" value="KS3_1"/>
    <property type="match status" value="1"/>
</dbReference>
<dbReference type="GO" id="GO:0031177">
    <property type="term" value="F:phosphopantetheine binding"/>
    <property type="evidence" value="ECO:0007669"/>
    <property type="project" value="InterPro"/>
</dbReference>
<dbReference type="SMART" id="SM00825">
    <property type="entry name" value="PKS_KS"/>
    <property type="match status" value="1"/>
</dbReference>
<evidence type="ECO:0000256" key="5">
    <source>
        <dbReference type="ARBA" id="ARBA00023315"/>
    </source>
</evidence>
<name>A0A345XRP0_9ACTN</name>
<dbReference type="Gene3D" id="3.40.50.720">
    <property type="entry name" value="NAD(P)-binding Rossmann-like Domain"/>
    <property type="match status" value="1"/>
</dbReference>
<dbReference type="Gene3D" id="1.10.1200.10">
    <property type="entry name" value="ACP-like"/>
    <property type="match status" value="1"/>
</dbReference>
<evidence type="ECO:0000313" key="8">
    <source>
        <dbReference type="EMBL" id="AXK34306.1"/>
    </source>
</evidence>
<dbReference type="RefSeq" id="WP_208879663.1">
    <property type="nucleotide sequence ID" value="NZ_CP031320.1"/>
</dbReference>
<dbReference type="FunFam" id="3.40.366.10:FF:000002">
    <property type="entry name" value="Probable polyketide synthase 2"/>
    <property type="match status" value="1"/>
</dbReference>
<dbReference type="InterPro" id="IPR018201">
    <property type="entry name" value="Ketoacyl_synth_AS"/>
</dbReference>
<evidence type="ECO:0000259" key="7">
    <source>
        <dbReference type="PROSITE" id="PS52004"/>
    </source>
</evidence>
<dbReference type="GO" id="GO:0004315">
    <property type="term" value="F:3-oxoacyl-[acyl-carrier-protein] synthase activity"/>
    <property type="evidence" value="ECO:0007669"/>
    <property type="project" value="InterPro"/>
</dbReference>
<gene>
    <name evidence="8" type="ORF">DVA86_18270</name>
</gene>
<dbReference type="NCBIfam" id="TIGR01746">
    <property type="entry name" value="Thioester-redct"/>
    <property type="match status" value="1"/>
</dbReference>
<keyword evidence="4" id="KW-0045">Antibiotic biosynthesis</keyword>
<dbReference type="PANTHER" id="PTHR43775:SF37">
    <property type="entry name" value="SI:DKEY-61P9.11"/>
    <property type="match status" value="1"/>
</dbReference>
<feature type="domain" description="Ketosynthase family 3 (KS3)" evidence="7">
    <location>
        <begin position="39"/>
        <end position="465"/>
    </location>
</feature>
<sequence length="1450" mass="156074">MTSPVPSEETPDYRTKLVQALGTISSLRAELESRKDTANEPIALIGVGCRFPGGAETPDGMWRVLRDGIDTVGPFPAERWDAAPYYDPDPEAPGKAYVLDGGFVGDVDSFDAQLFGIPPGEALGMDPQQRVALEVAWEALERAGIPPDSLEGSSTGVYLGASTNDYVRMRQQFGAREAVDAYQLMGEASFIAGRISYTFGLRGPAQMLDTACSSSLVAVHQACRSLRAGETDLALAGGVNLILSPFGYVLVSKASAVAPDGRCKAFDASANGYGRGEGCGIVVLKRLRDAVADGDDITAVIRGSALNHDGRASGITVPSGTAQQEVIRAALRDARMEPSRIGYIEAHGTGTSLGDPIELRALDAVLGTDREPGDPLYVGSVKTNIGHLEAAAGIAGLVKTALALRAGEIPPSLHFRDPNPNVDWDRIALRVPTARTPWPAGEEPRAAGLSSFGASGTNAHLVLEEAPARPSGVDRTAERPVQLVTLTARSETALRALARRWSDHLDERAGGDGEPDLTAVAHTANTRRSRQPSRTAVVAATGAELAERLGQVAAGGGPRVHRALPRHRAKVAFLFSGQGTQYAGMGRELYDARPVFRDALDRCTESLRPHLERPLTDVLFASGGADGELLHQTAYTQPALFAVEFALSELWQSWGVRPAAVMGHSVGEYVAACVAGVLDPEDALRLIAVRSQLMQSVSEPGTMISVPLDEASARAYLEGHAEHVSVAAVNGVRNTVLSGASGVVEDILTRLAAAGVEAKRLNVSHAFHSPLLDPVLAGLDEAAADVRCRPPRVPLVSNVTGELADDALLADGGYWSRHARAAVRFHDGMLSLHELGITAYLEVGPGRTLLGLGSDSLPQPELNWLASLRRGTGEAAQTLDSLGQLYAHGCAVDWARVDGTGFDGRPAPSVQPLPTYPFQRKTFLFPVAAGETALLGNRRGPAAEAAEPEPEPARVYEELRGLEKEERNSRLTAYLRTLLAAALGMDEQEITPDEDVMSLAVDSLLVMDIVKSCKRDLGVVVFAAQFFERPTLNDWAQLLGRLLDGESGEGEETTPMAVPANIKLDVDLDESIRPEGPHGEGYQDPEHVLLTGATGFVGTYMLADLLRTTRATVHCLVRCTDEANGLDRLRGNMEQYLPWPEDEADRVRVVPGDLGRPLLGLTPERFDELAHQVDSVYHAGAWVNFNHTYEQLRAANLTGTQEILRLACRGPLTPVHHVSSYGVWGMPEDGRLVIREDDDIDGAGKLVNGYVQTKWAAERLVLLARERGIPVDIHRPGRVLGDSRTGACLTTHFTTRIIKGCLQLGKAPRLDMKVEMTPVDYVSEALVACSLRPHEFGETYHLVNSTKLPFEELCAALAAYGYEFTVVAIEEWWQALRDSYAEEENVLHPLMDLLEEFVAGGGEEAIDYDPTHTQAALHGTGIACRPLDDDLLRLYFDWMVQDGYLPEPKS</sequence>
<dbReference type="InterPro" id="IPR014043">
    <property type="entry name" value="Acyl_transferase_dom"/>
</dbReference>
<dbReference type="SUPFAM" id="SSF51735">
    <property type="entry name" value="NAD(P)-binding Rossmann-fold domains"/>
    <property type="match status" value="1"/>
</dbReference>
<dbReference type="InterPro" id="IPR036736">
    <property type="entry name" value="ACP-like_sf"/>
</dbReference>
<dbReference type="SUPFAM" id="SSF47336">
    <property type="entry name" value="ACP-like"/>
    <property type="match status" value="1"/>
</dbReference>
<dbReference type="SUPFAM" id="SSF52151">
    <property type="entry name" value="FabD/lysophospholipase-like"/>
    <property type="match status" value="1"/>
</dbReference>
<dbReference type="GO" id="GO:0006633">
    <property type="term" value="P:fatty acid biosynthetic process"/>
    <property type="evidence" value="ECO:0007669"/>
    <property type="project" value="InterPro"/>
</dbReference>
<dbReference type="PROSITE" id="PS52004">
    <property type="entry name" value="KS3_2"/>
    <property type="match status" value="1"/>
</dbReference>
<dbReference type="CDD" id="cd00833">
    <property type="entry name" value="PKS"/>
    <property type="match status" value="1"/>
</dbReference>
<evidence type="ECO:0000259" key="6">
    <source>
        <dbReference type="PROSITE" id="PS50075"/>
    </source>
</evidence>
<evidence type="ECO:0000256" key="2">
    <source>
        <dbReference type="ARBA" id="ARBA00022553"/>
    </source>
</evidence>
<dbReference type="InterPro" id="IPR016036">
    <property type="entry name" value="Malonyl_transacylase_ACP-bd"/>
</dbReference>
<dbReference type="GO" id="GO:0005737">
    <property type="term" value="C:cytoplasm"/>
    <property type="evidence" value="ECO:0007669"/>
    <property type="project" value="TreeGrafter"/>
</dbReference>
<dbReference type="InterPro" id="IPR020806">
    <property type="entry name" value="PKS_PP-bd"/>
</dbReference>
<evidence type="ECO:0000256" key="4">
    <source>
        <dbReference type="ARBA" id="ARBA00023194"/>
    </source>
</evidence>
<protein>
    <submittedName>
        <fullName evidence="8">Acyltransferase domain-containing protein</fullName>
    </submittedName>
</protein>
<dbReference type="Gene3D" id="3.40.366.10">
    <property type="entry name" value="Malonyl-Coenzyme A Acyl Carrier Protein, domain 2"/>
    <property type="match status" value="1"/>
</dbReference>
<dbReference type="KEGG" id="sarm:DVA86_18270"/>
<dbReference type="Pfam" id="PF00109">
    <property type="entry name" value="ketoacyl-synt"/>
    <property type="match status" value="1"/>
</dbReference>
<dbReference type="InterPro" id="IPR014031">
    <property type="entry name" value="Ketoacyl_synth_C"/>
</dbReference>
<dbReference type="InterPro" id="IPR009081">
    <property type="entry name" value="PP-bd_ACP"/>
</dbReference>
<evidence type="ECO:0000256" key="3">
    <source>
        <dbReference type="ARBA" id="ARBA00022679"/>
    </source>
</evidence>
<dbReference type="EMBL" id="CP031320">
    <property type="protein sequence ID" value="AXK34306.1"/>
    <property type="molecule type" value="Genomic_DNA"/>
</dbReference>
<accession>A0A345XRP0</accession>
<dbReference type="Proteomes" id="UP000254425">
    <property type="component" value="Chromosome"/>
</dbReference>
<dbReference type="PANTHER" id="PTHR43775">
    <property type="entry name" value="FATTY ACID SYNTHASE"/>
    <property type="match status" value="1"/>
</dbReference>
<keyword evidence="3 8" id="KW-0808">Transferase</keyword>
<dbReference type="Gene3D" id="3.30.70.3290">
    <property type="match status" value="1"/>
</dbReference>
<evidence type="ECO:0000256" key="1">
    <source>
        <dbReference type="ARBA" id="ARBA00022450"/>
    </source>
</evidence>
<evidence type="ECO:0000313" key="9">
    <source>
        <dbReference type="Proteomes" id="UP000254425"/>
    </source>
</evidence>
<keyword evidence="1" id="KW-0596">Phosphopantetheine</keyword>
<dbReference type="InterPro" id="IPR032821">
    <property type="entry name" value="PKS_assoc"/>
</dbReference>
<dbReference type="InterPro" id="IPR016035">
    <property type="entry name" value="Acyl_Trfase/lysoPLipase"/>
</dbReference>
<dbReference type="FunFam" id="3.40.47.10:FF:000019">
    <property type="entry name" value="Polyketide synthase type I"/>
    <property type="match status" value="1"/>
</dbReference>
<keyword evidence="2" id="KW-0597">Phosphoprotein</keyword>
<reference evidence="8 9" key="1">
    <citation type="submission" date="2018-07" db="EMBL/GenBank/DDBJ databases">
        <title>Draft genome of the type strain Streptomyces armeniacus ATCC 15676.</title>
        <authorList>
            <person name="Labana P."/>
            <person name="Gosse J.T."/>
            <person name="Boddy C.N."/>
        </authorList>
    </citation>
    <scope>NUCLEOTIDE SEQUENCE [LARGE SCALE GENOMIC DNA]</scope>
    <source>
        <strain evidence="8 9">ATCC 15676</strain>
    </source>
</reference>
<dbReference type="InterPro" id="IPR050091">
    <property type="entry name" value="PKS_NRPS_Biosynth_Enz"/>
</dbReference>
<dbReference type="InterPro" id="IPR016039">
    <property type="entry name" value="Thiolase-like"/>
</dbReference>
<dbReference type="SMART" id="SM00827">
    <property type="entry name" value="PKS_AT"/>
    <property type="match status" value="1"/>
</dbReference>
<keyword evidence="9" id="KW-1185">Reference proteome</keyword>
<organism evidence="8 9">
    <name type="scientific">Streptomyces armeniacus</name>
    <dbReference type="NCBI Taxonomy" id="83291"/>
    <lineage>
        <taxon>Bacteria</taxon>
        <taxon>Bacillati</taxon>
        <taxon>Actinomycetota</taxon>
        <taxon>Actinomycetes</taxon>
        <taxon>Kitasatosporales</taxon>
        <taxon>Streptomycetaceae</taxon>
        <taxon>Streptomyces</taxon>
    </lineage>
</organism>
<dbReference type="GO" id="GO:0033068">
    <property type="term" value="P:macrolide biosynthetic process"/>
    <property type="evidence" value="ECO:0007669"/>
    <property type="project" value="UniProtKB-ARBA"/>
</dbReference>
<dbReference type="Pfam" id="PF16197">
    <property type="entry name" value="KAsynt_C_assoc"/>
    <property type="match status" value="1"/>
</dbReference>
<dbReference type="GO" id="GO:0005886">
    <property type="term" value="C:plasma membrane"/>
    <property type="evidence" value="ECO:0007669"/>
    <property type="project" value="TreeGrafter"/>
</dbReference>
<dbReference type="Pfam" id="PF07993">
    <property type="entry name" value="NAD_binding_4"/>
    <property type="match status" value="1"/>
</dbReference>